<dbReference type="Gene3D" id="3.40.50.2300">
    <property type="match status" value="1"/>
</dbReference>
<dbReference type="SUPFAM" id="SSF52172">
    <property type="entry name" value="CheY-like"/>
    <property type="match status" value="1"/>
</dbReference>
<dbReference type="Pfam" id="PF07719">
    <property type="entry name" value="TPR_2"/>
    <property type="match status" value="1"/>
</dbReference>
<keyword evidence="2" id="KW-0802">TPR repeat</keyword>
<evidence type="ECO:0000256" key="1">
    <source>
        <dbReference type="ARBA" id="ARBA00022737"/>
    </source>
</evidence>
<accession>A0A485LYQ1</accession>
<evidence type="ECO:0000256" key="2">
    <source>
        <dbReference type="ARBA" id="ARBA00022803"/>
    </source>
</evidence>
<dbReference type="InterPro" id="IPR011006">
    <property type="entry name" value="CheY-like_superfamily"/>
</dbReference>
<dbReference type="Pfam" id="PF00072">
    <property type="entry name" value="Response_reg"/>
    <property type="match status" value="1"/>
</dbReference>
<dbReference type="SMART" id="SM00028">
    <property type="entry name" value="TPR"/>
    <property type="match status" value="5"/>
</dbReference>
<sequence>MAANPLEIKILLVGPGFVYQKSMRQMLHTLGFDTVEETRDGAYAWEAIKRIRPDIVISQWHMPEITGLALLKLIRADEETSEIPVVLCTAEITKPDVIKAGEAGVNAIIVEPIQIENLDTKLRLILEFEMNPNTKQAKALMAKGDLYLREERYEEALREYEKVLEILESAEVYYNIGYIMTAKGEYDEALAAFRKATQINQMFAKAYKAMAEVYLRMGRKDMAEKYLQMAGEIFLEREMHESAESIFNEILKLNPDTINVYNSLGILYRRQNRLEESIKLYEKAIKISPYDENIHFNLGRAYLELNNPQMAKKCFIKALKINPNFDTARGMIEAIESSENSVS</sequence>
<dbReference type="InterPro" id="IPR013105">
    <property type="entry name" value="TPR_2"/>
</dbReference>
<gene>
    <name evidence="4" type="ORF">SCFA_240011</name>
</gene>
<proteinExistence type="predicted"/>
<dbReference type="GO" id="GO:0000160">
    <property type="term" value="P:phosphorelay signal transduction system"/>
    <property type="evidence" value="ECO:0007669"/>
    <property type="project" value="InterPro"/>
</dbReference>
<evidence type="ECO:0000313" key="4">
    <source>
        <dbReference type="EMBL" id="VFU14038.1"/>
    </source>
</evidence>
<dbReference type="PANTHER" id="PTHR44943">
    <property type="entry name" value="CELLULOSE SYNTHASE OPERON PROTEIN C"/>
    <property type="match status" value="1"/>
</dbReference>
<dbReference type="PROSITE" id="PS50293">
    <property type="entry name" value="TPR_REGION"/>
    <property type="match status" value="3"/>
</dbReference>
<dbReference type="Gene3D" id="1.25.40.10">
    <property type="entry name" value="Tetratricopeptide repeat domain"/>
    <property type="match status" value="3"/>
</dbReference>
<dbReference type="InterPro" id="IPR001789">
    <property type="entry name" value="Sig_transdc_resp-reg_receiver"/>
</dbReference>
<dbReference type="SUPFAM" id="SSF48452">
    <property type="entry name" value="TPR-like"/>
    <property type="match status" value="1"/>
</dbReference>
<dbReference type="PANTHER" id="PTHR44943:SF8">
    <property type="entry name" value="TPR REPEAT-CONTAINING PROTEIN MJ0263"/>
    <property type="match status" value="1"/>
</dbReference>
<feature type="domain" description="Response regulatory" evidence="3">
    <location>
        <begin position="9"/>
        <end position="126"/>
    </location>
</feature>
<dbReference type="EMBL" id="CAADRM010000086">
    <property type="protein sequence ID" value="VFU14038.1"/>
    <property type="molecule type" value="Genomic_DNA"/>
</dbReference>
<dbReference type="PROSITE" id="PS50110">
    <property type="entry name" value="RESPONSE_REGULATORY"/>
    <property type="match status" value="1"/>
</dbReference>
<dbReference type="SMART" id="SM00448">
    <property type="entry name" value="REC"/>
    <property type="match status" value="1"/>
</dbReference>
<keyword evidence="1" id="KW-0677">Repeat</keyword>
<dbReference type="InterPro" id="IPR051685">
    <property type="entry name" value="Ycf3/AcsC/BcsC/TPR_MFPF"/>
</dbReference>
<name>A0A485LYQ1_9ZZZZ</name>
<dbReference type="PROSITE" id="PS50005">
    <property type="entry name" value="TPR"/>
    <property type="match status" value="4"/>
</dbReference>
<dbReference type="Pfam" id="PF13414">
    <property type="entry name" value="TPR_11"/>
    <property type="match status" value="2"/>
</dbReference>
<dbReference type="InterPro" id="IPR019734">
    <property type="entry name" value="TPR_rpt"/>
</dbReference>
<organism evidence="4">
    <name type="scientific">anaerobic digester metagenome</name>
    <dbReference type="NCBI Taxonomy" id="1263854"/>
    <lineage>
        <taxon>unclassified sequences</taxon>
        <taxon>metagenomes</taxon>
        <taxon>ecological metagenomes</taxon>
    </lineage>
</organism>
<evidence type="ECO:0000259" key="3">
    <source>
        <dbReference type="PROSITE" id="PS50110"/>
    </source>
</evidence>
<reference evidence="4" key="1">
    <citation type="submission" date="2019-03" db="EMBL/GenBank/DDBJ databases">
        <authorList>
            <person name="Hao L."/>
        </authorList>
    </citation>
    <scope>NUCLEOTIDE SEQUENCE</scope>
</reference>
<protein>
    <recommendedName>
        <fullName evidence="3">Response regulatory domain-containing protein</fullName>
    </recommendedName>
</protein>
<dbReference type="InterPro" id="IPR011990">
    <property type="entry name" value="TPR-like_helical_dom_sf"/>
</dbReference>
<dbReference type="AlphaFoldDB" id="A0A485LYQ1"/>